<dbReference type="InterPro" id="IPR029058">
    <property type="entry name" value="AB_hydrolase_fold"/>
</dbReference>
<dbReference type="Gene3D" id="1.10.10.800">
    <property type="match status" value="1"/>
</dbReference>
<feature type="signal peptide" evidence="2">
    <location>
        <begin position="1"/>
        <end position="23"/>
    </location>
</feature>
<dbReference type="OrthoDB" id="2498029at2759"/>
<comment type="similarity">
    <text evidence="1">Belongs to the polyketide transferase af380 family.</text>
</comment>
<gene>
    <name evidence="3" type="ORF">KVT40_008882</name>
</gene>
<dbReference type="Gene3D" id="3.40.50.1820">
    <property type="entry name" value="alpha/beta hydrolase"/>
    <property type="match status" value="1"/>
</dbReference>
<keyword evidence="4" id="KW-1185">Reference proteome</keyword>
<keyword evidence="2" id="KW-0732">Signal</keyword>
<evidence type="ECO:0000313" key="4">
    <source>
        <dbReference type="Proteomes" id="UP000809789"/>
    </source>
</evidence>
<evidence type="ECO:0000256" key="1">
    <source>
        <dbReference type="ARBA" id="ARBA00029464"/>
    </source>
</evidence>
<evidence type="ECO:0000256" key="2">
    <source>
        <dbReference type="SAM" id="SignalP"/>
    </source>
</evidence>
<protein>
    <submittedName>
        <fullName evidence="3">Uncharacterized protein</fullName>
    </submittedName>
</protein>
<dbReference type="AlphaFoldDB" id="A0A8K0KTZ6"/>
<name>A0A8K0KTZ6_9PEZI</name>
<dbReference type="InterPro" id="IPR051411">
    <property type="entry name" value="Polyketide_trans_af380"/>
</dbReference>
<sequence>MVFHPRLNTAVLLLGGHIAGSAAQNLTLDGSSTANYTYGADNFYRAANVTIQPVFFPAQNTMTIAGNLFLPRNIDRALRAPAIITGHPMGAVKEQSANLYATKMAEQGFVALSIDLPFWGSSEGLPRNSVWPDLYAEAFSATVDYLGTQPFVNRSRIGGIAFLISAAKIDPRLRAIATASMYDMGEVSRSGIRGATNITQRQENIASSAEQRWAEVDGAEPLLVGGTPQNITDESTEIDREFFDYYRTSRGEVTPPSSLPNRTTYPTLSSQSRFVNFYPFEDIETISPRPVLFIAGDQAHSREFSETAYERAGEPKELYWVQGAGHVDLYDRTELIPWGLLTGFFTRNLA</sequence>
<proteinExistence type="inferred from homology"/>
<dbReference type="PANTHER" id="PTHR47751:SF1">
    <property type="entry name" value="SUPERFAMILY HYDROLASE, PUTATIVE (AFU_ORTHOLOGUE AFUA_2G16580)-RELATED"/>
    <property type="match status" value="1"/>
</dbReference>
<dbReference type="SUPFAM" id="SSF53474">
    <property type="entry name" value="alpha/beta-Hydrolases"/>
    <property type="match status" value="1"/>
</dbReference>
<accession>A0A8K0KTZ6</accession>
<dbReference type="EMBL" id="JAESVG020000010">
    <property type="protein sequence ID" value="KAG8623906.1"/>
    <property type="molecule type" value="Genomic_DNA"/>
</dbReference>
<dbReference type="Proteomes" id="UP000809789">
    <property type="component" value="Unassembled WGS sequence"/>
</dbReference>
<organism evidence="3 4">
    <name type="scientific">Elsinoe batatas</name>
    <dbReference type="NCBI Taxonomy" id="2601811"/>
    <lineage>
        <taxon>Eukaryota</taxon>
        <taxon>Fungi</taxon>
        <taxon>Dikarya</taxon>
        <taxon>Ascomycota</taxon>
        <taxon>Pezizomycotina</taxon>
        <taxon>Dothideomycetes</taxon>
        <taxon>Dothideomycetidae</taxon>
        <taxon>Myriangiales</taxon>
        <taxon>Elsinoaceae</taxon>
        <taxon>Elsinoe</taxon>
    </lineage>
</organism>
<dbReference type="PANTHER" id="PTHR47751">
    <property type="entry name" value="SUPERFAMILY HYDROLASE, PUTATIVE (AFU_ORTHOLOGUE AFUA_2G16580)-RELATED"/>
    <property type="match status" value="1"/>
</dbReference>
<comment type="caution">
    <text evidence="3">The sequence shown here is derived from an EMBL/GenBank/DDBJ whole genome shotgun (WGS) entry which is preliminary data.</text>
</comment>
<evidence type="ECO:0000313" key="3">
    <source>
        <dbReference type="EMBL" id="KAG8623906.1"/>
    </source>
</evidence>
<feature type="chain" id="PRO_5035445361" evidence="2">
    <location>
        <begin position="24"/>
        <end position="350"/>
    </location>
</feature>
<reference evidence="3" key="1">
    <citation type="submission" date="2021-07" db="EMBL/GenBank/DDBJ databases">
        <title>Elsinoe batatas strain:CRI-CJ2 Genome sequencing and assembly.</title>
        <authorList>
            <person name="Huang L."/>
        </authorList>
    </citation>
    <scope>NUCLEOTIDE SEQUENCE</scope>
    <source>
        <strain evidence="3">CRI-CJ2</strain>
    </source>
</reference>